<organism evidence="2 3">
    <name type="scientific">Candidatus Kaiserbacteria bacterium RIFOXYD1_FULL_42_15</name>
    <dbReference type="NCBI Taxonomy" id="1798532"/>
    <lineage>
        <taxon>Bacteria</taxon>
        <taxon>Candidatus Kaiseribacteriota</taxon>
    </lineage>
</organism>
<evidence type="ECO:0000313" key="2">
    <source>
        <dbReference type="EMBL" id="OGG88305.1"/>
    </source>
</evidence>
<sequence length="204" mass="23665">MTNIIEVEMRGPIGLSDKQRVSEFLGKEGIFKTKKERVLIDYSMFLPNQGISQRTKDIRLRTTNGVSEIVIKTGSWGGNDQRNEYSAKTESTFDNLVQIYKLLGYSKGMLCVRYTNVFEYKGIEIAIVEVPNHSYYFEAELELQPGDDVNKAQEEINTVLKELQLESFSDEEYFKYIETLNKEVNTVFDANLVENDYFRKNYNV</sequence>
<name>A0A1F6FR11_9BACT</name>
<dbReference type="PROSITE" id="PS51707">
    <property type="entry name" value="CYTH"/>
    <property type="match status" value="1"/>
</dbReference>
<feature type="domain" description="CYTH" evidence="1">
    <location>
        <begin position="4"/>
        <end position="182"/>
    </location>
</feature>
<dbReference type="Gene3D" id="2.40.320.10">
    <property type="entry name" value="Hypothetical Protein Pfu-838710-001"/>
    <property type="match status" value="1"/>
</dbReference>
<evidence type="ECO:0000313" key="3">
    <source>
        <dbReference type="Proteomes" id="UP000179230"/>
    </source>
</evidence>
<dbReference type="InterPro" id="IPR033469">
    <property type="entry name" value="CYTH-like_dom_sf"/>
</dbReference>
<proteinExistence type="predicted"/>
<dbReference type="InterPro" id="IPR023577">
    <property type="entry name" value="CYTH_domain"/>
</dbReference>
<comment type="caution">
    <text evidence="2">The sequence shown here is derived from an EMBL/GenBank/DDBJ whole genome shotgun (WGS) entry which is preliminary data.</text>
</comment>
<reference evidence="2 3" key="1">
    <citation type="journal article" date="2016" name="Nat. Commun.">
        <title>Thousands of microbial genomes shed light on interconnected biogeochemical processes in an aquifer system.</title>
        <authorList>
            <person name="Anantharaman K."/>
            <person name="Brown C.T."/>
            <person name="Hug L.A."/>
            <person name="Sharon I."/>
            <person name="Castelle C.J."/>
            <person name="Probst A.J."/>
            <person name="Thomas B.C."/>
            <person name="Singh A."/>
            <person name="Wilkins M.J."/>
            <person name="Karaoz U."/>
            <person name="Brodie E.L."/>
            <person name="Williams K.H."/>
            <person name="Hubbard S.S."/>
            <person name="Banfield J.F."/>
        </authorList>
    </citation>
    <scope>NUCLEOTIDE SEQUENCE [LARGE SCALE GENOMIC DNA]</scope>
</reference>
<dbReference type="AlphaFoldDB" id="A0A1F6FR11"/>
<gene>
    <name evidence="2" type="ORF">A2592_00630</name>
</gene>
<accession>A0A1F6FR11</accession>
<dbReference type="SUPFAM" id="SSF55154">
    <property type="entry name" value="CYTH-like phosphatases"/>
    <property type="match status" value="1"/>
</dbReference>
<evidence type="ECO:0000259" key="1">
    <source>
        <dbReference type="PROSITE" id="PS51707"/>
    </source>
</evidence>
<protein>
    <recommendedName>
        <fullName evidence="1">CYTH domain-containing protein</fullName>
    </recommendedName>
</protein>
<dbReference type="EMBL" id="MFMT01000023">
    <property type="protein sequence ID" value="OGG88305.1"/>
    <property type="molecule type" value="Genomic_DNA"/>
</dbReference>
<dbReference type="Proteomes" id="UP000179230">
    <property type="component" value="Unassembled WGS sequence"/>
</dbReference>